<accession>A0A1Q9BT52</accession>
<gene>
    <name evidence="2" type="ORF">AK812_SmicGene46764</name>
</gene>
<evidence type="ECO:0000256" key="1">
    <source>
        <dbReference type="SAM" id="MobiDB-lite"/>
    </source>
</evidence>
<dbReference type="AlphaFoldDB" id="A0A1Q9BT52"/>
<name>A0A1Q9BT52_SYMMI</name>
<evidence type="ECO:0000313" key="3">
    <source>
        <dbReference type="Proteomes" id="UP000186817"/>
    </source>
</evidence>
<proteinExistence type="predicted"/>
<dbReference type="Proteomes" id="UP000186817">
    <property type="component" value="Unassembled WGS sequence"/>
</dbReference>
<sequence>MPFARGDRERKQQNYEKPVANNSTKRGALRSAGGSCSHYEAGPLTIAFGDDTVHDEDIQRDEVSGEYRDAPTGKFFSKKLATSYEAFHTRHLQRNLTGDKADKYIHILDKYLPRVFAEARIYVARFPDLVPELLRQAKKVRKRRGTRQSKQAVNPTSSTAATVRKATQRVPPAGESPLEMILVGNRQRSHKKSMGKKTRSEDASRGRNEQLDTDTPPDWGGSSDDEAVPMLGHSWPWGELGRPSDRGDGS</sequence>
<reference evidence="2 3" key="1">
    <citation type="submission" date="2016-02" db="EMBL/GenBank/DDBJ databases">
        <title>Genome analysis of coral dinoflagellate symbionts highlights evolutionary adaptations to a symbiotic lifestyle.</title>
        <authorList>
            <person name="Aranda M."/>
            <person name="Li Y."/>
            <person name="Liew Y.J."/>
            <person name="Baumgarten S."/>
            <person name="Simakov O."/>
            <person name="Wilson M."/>
            <person name="Piel J."/>
            <person name="Ashoor H."/>
            <person name="Bougouffa S."/>
            <person name="Bajic V.B."/>
            <person name="Ryu T."/>
            <person name="Ravasi T."/>
            <person name="Bayer T."/>
            <person name="Micklem G."/>
            <person name="Kim H."/>
            <person name="Bhak J."/>
            <person name="Lajeunesse T.C."/>
            <person name="Voolstra C.R."/>
        </authorList>
    </citation>
    <scope>NUCLEOTIDE SEQUENCE [LARGE SCALE GENOMIC DNA]</scope>
    <source>
        <strain evidence="2 3">CCMP2467</strain>
    </source>
</reference>
<dbReference type="EMBL" id="LSRX01004636">
    <property type="protein sequence ID" value="OLP73859.1"/>
    <property type="molecule type" value="Genomic_DNA"/>
</dbReference>
<feature type="region of interest" description="Disordered" evidence="1">
    <location>
        <begin position="1"/>
        <end position="38"/>
    </location>
</feature>
<feature type="region of interest" description="Disordered" evidence="1">
    <location>
        <begin position="140"/>
        <end position="250"/>
    </location>
</feature>
<feature type="compositionally biased region" description="Basic and acidic residues" evidence="1">
    <location>
        <begin position="198"/>
        <end position="210"/>
    </location>
</feature>
<dbReference type="OrthoDB" id="10272373at2759"/>
<protein>
    <submittedName>
        <fullName evidence="2">Uncharacterized protein</fullName>
    </submittedName>
</protein>
<feature type="compositionally biased region" description="Basic and acidic residues" evidence="1">
    <location>
        <begin position="1"/>
        <end position="14"/>
    </location>
</feature>
<organism evidence="2 3">
    <name type="scientific">Symbiodinium microadriaticum</name>
    <name type="common">Dinoflagellate</name>
    <name type="synonym">Zooxanthella microadriatica</name>
    <dbReference type="NCBI Taxonomy" id="2951"/>
    <lineage>
        <taxon>Eukaryota</taxon>
        <taxon>Sar</taxon>
        <taxon>Alveolata</taxon>
        <taxon>Dinophyceae</taxon>
        <taxon>Suessiales</taxon>
        <taxon>Symbiodiniaceae</taxon>
        <taxon>Symbiodinium</taxon>
    </lineage>
</organism>
<feature type="compositionally biased region" description="Basic residues" evidence="1">
    <location>
        <begin position="187"/>
        <end position="197"/>
    </location>
</feature>
<keyword evidence="3" id="KW-1185">Reference proteome</keyword>
<feature type="compositionally biased region" description="Polar residues" evidence="1">
    <location>
        <begin position="148"/>
        <end position="161"/>
    </location>
</feature>
<evidence type="ECO:0000313" key="2">
    <source>
        <dbReference type="EMBL" id="OLP73859.1"/>
    </source>
</evidence>
<comment type="caution">
    <text evidence="2">The sequence shown here is derived from an EMBL/GenBank/DDBJ whole genome shotgun (WGS) entry which is preliminary data.</text>
</comment>